<dbReference type="InterPro" id="IPR043504">
    <property type="entry name" value="Peptidase_S1_PA_chymotrypsin"/>
</dbReference>
<dbReference type="SMART" id="SM00228">
    <property type="entry name" value="PDZ"/>
    <property type="match status" value="1"/>
</dbReference>
<reference evidence="7" key="2">
    <citation type="submission" date="2023-11" db="EMBL/GenBank/DDBJ databases">
        <title>MicrobeMod: A computational toolkit for identifying prokaryotic methylation and restriction-modification with nanopore sequencing.</title>
        <authorList>
            <person name="Crits-Christoph A."/>
            <person name="Kang S.C."/>
            <person name="Lee H."/>
            <person name="Ostrov N."/>
        </authorList>
    </citation>
    <scope>NUCLEOTIDE SEQUENCE</scope>
    <source>
        <strain evidence="7">ATCC 51242</strain>
    </source>
</reference>
<gene>
    <name evidence="6" type="ORF">RradSPS_2156</name>
    <name evidence="7" type="ORF">SIL72_12510</name>
</gene>
<protein>
    <submittedName>
        <fullName evidence="6 7">Trypsin-like peptidase domain</fullName>
    </submittedName>
</protein>
<organism evidence="6 8">
    <name type="scientific">Rubrobacter radiotolerans</name>
    <name type="common">Arthrobacter radiotolerans</name>
    <dbReference type="NCBI Taxonomy" id="42256"/>
    <lineage>
        <taxon>Bacteria</taxon>
        <taxon>Bacillati</taxon>
        <taxon>Actinomycetota</taxon>
        <taxon>Rubrobacteria</taxon>
        <taxon>Rubrobacterales</taxon>
        <taxon>Rubrobacteraceae</taxon>
        <taxon>Rubrobacter</taxon>
    </lineage>
</organism>
<reference evidence="6 8" key="1">
    <citation type="submission" date="2014-03" db="EMBL/GenBank/DDBJ databases">
        <title>Complete genome sequence of the Radio-Resistant Rubrobacter radiotolerans RSPS-4.</title>
        <authorList>
            <person name="Egas C.C."/>
            <person name="Barroso C.C."/>
            <person name="Froufe H.J.C."/>
            <person name="Pacheco J.J."/>
            <person name="Albuquerque L.L."/>
            <person name="da Costa M.M.S."/>
        </authorList>
    </citation>
    <scope>NUCLEOTIDE SEQUENCE [LARGE SCALE GENOMIC DNA]</scope>
    <source>
        <strain evidence="6 8">RSPS-4</strain>
    </source>
</reference>
<dbReference type="Pfam" id="PF13180">
    <property type="entry name" value="PDZ_2"/>
    <property type="match status" value="1"/>
</dbReference>
<keyword evidence="8" id="KW-1185">Reference proteome</keyword>
<dbReference type="EMBL" id="CP007514">
    <property type="protein sequence ID" value="AHY47439.1"/>
    <property type="molecule type" value="Genomic_DNA"/>
</dbReference>
<keyword evidence="3" id="KW-0378">Hydrolase</keyword>
<dbReference type="GO" id="GO:0004252">
    <property type="term" value="F:serine-type endopeptidase activity"/>
    <property type="evidence" value="ECO:0007669"/>
    <property type="project" value="InterPro"/>
</dbReference>
<dbReference type="InterPro" id="IPR001478">
    <property type="entry name" value="PDZ"/>
</dbReference>
<feature type="compositionally biased region" description="Basic and acidic residues" evidence="4">
    <location>
        <begin position="372"/>
        <end position="383"/>
    </location>
</feature>
<keyword evidence="2" id="KW-0645">Protease</keyword>
<dbReference type="PROSITE" id="PS50106">
    <property type="entry name" value="PDZ"/>
    <property type="match status" value="1"/>
</dbReference>
<dbReference type="SUPFAM" id="SSF50156">
    <property type="entry name" value="PDZ domain-like"/>
    <property type="match status" value="1"/>
</dbReference>
<dbReference type="Pfam" id="PF13365">
    <property type="entry name" value="Trypsin_2"/>
    <property type="match status" value="1"/>
</dbReference>
<name>A0A023X5U8_RUBRA</name>
<comment type="similarity">
    <text evidence="1">Belongs to the peptidase S1C family.</text>
</comment>
<dbReference type="InterPro" id="IPR036034">
    <property type="entry name" value="PDZ_sf"/>
</dbReference>
<feature type="region of interest" description="Disordered" evidence="4">
    <location>
        <begin position="370"/>
        <end position="394"/>
    </location>
</feature>
<dbReference type="eggNOG" id="COG0265">
    <property type="taxonomic scope" value="Bacteria"/>
</dbReference>
<dbReference type="PANTHER" id="PTHR43343">
    <property type="entry name" value="PEPTIDASE S12"/>
    <property type="match status" value="1"/>
</dbReference>
<dbReference type="Gene3D" id="2.30.42.10">
    <property type="match status" value="1"/>
</dbReference>
<dbReference type="STRING" id="42256.RradSPS_2156"/>
<evidence type="ECO:0000259" key="5">
    <source>
        <dbReference type="PROSITE" id="PS50106"/>
    </source>
</evidence>
<dbReference type="Proteomes" id="UP000025229">
    <property type="component" value="Chromosome"/>
</dbReference>
<dbReference type="RefSeq" id="WP_051589708.1">
    <property type="nucleotide sequence ID" value="NZ_CP007514.1"/>
</dbReference>
<dbReference type="Gene3D" id="2.40.10.10">
    <property type="entry name" value="Trypsin-like serine proteases"/>
    <property type="match status" value="2"/>
</dbReference>
<dbReference type="OrthoDB" id="9758917at2"/>
<dbReference type="AlphaFoldDB" id="A0A023X5U8"/>
<proteinExistence type="inferred from homology"/>
<evidence type="ECO:0000313" key="6">
    <source>
        <dbReference type="EMBL" id="AHY47439.1"/>
    </source>
</evidence>
<evidence type="ECO:0000256" key="2">
    <source>
        <dbReference type="ARBA" id="ARBA00022670"/>
    </source>
</evidence>
<accession>A0A023X5U8</accession>
<dbReference type="SUPFAM" id="SSF50494">
    <property type="entry name" value="Trypsin-like serine proteases"/>
    <property type="match status" value="1"/>
</dbReference>
<dbReference type="Proteomes" id="UP001281130">
    <property type="component" value="Unassembled WGS sequence"/>
</dbReference>
<feature type="domain" description="PDZ" evidence="5">
    <location>
        <begin position="283"/>
        <end position="372"/>
    </location>
</feature>
<dbReference type="GO" id="GO:0006508">
    <property type="term" value="P:proteolysis"/>
    <property type="evidence" value="ECO:0007669"/>
    <property type="project" value="UniProtKB-KW"/>
</dbReference>
<evidence type="ECO:0000256" key="3">
    <source>
        <dbReference type="ARBA" id="ARBA00022801"/>
    </source>
</evidence>
<dbReference type="EMBL" id="JAWXXX010000001">
    <property type="protein sequence ID" value="MDX5894842.1"/>
    <property type="molecule type" value="Genomic_DNA"/>
</dbReference>
<dbReference type="InterPro" id="IPR051201">
    <property type="entry name" value="Chloro_Bact_Ser_Proteases"/>
</dbReference>
<dbReference type="InterPro" id="IPR001940">
    <property type="entry name" value="Peptidase_S1C"/>
</dbReference>
<sequence length="394" mass="39936">MTALLSATFGGLLVGLLISSAIVVSDPGSMTGGSGETVEIQQVAPPEGGERAGGRDDVSGPIREVYERYGAGVVSVDVSSQEFGPTGGSGFVVSEDGHIVTNQHVLEGAEGVSVRFSGGDRVQAEIVGEDPSTDVAVLKVEAEEPLLPLVLGNSSGVEVGTPVVAMGNPLNVGLSVTTGIVSATERPIKAPNDYTIDGAVQTDAAISSGSSGGPLLDLDGTVIGVNSQVAAASSGGVSQGVGFAVPVDTVRDSVEQIIETGSVVHGYIGVSMFQGGVDEVSAYTGVSKEELEERFGLPPDGAIVSRVTPDGPSDRAGIEGGEPESIGGLEVPIGDVITSVDGEPVRSPDDVIRVVNEKSPGERMSLTVVRPSEAEKGPRRIEVEVADQPAEEGD</sequence>
<dbReference type="HOGENOM" id="CLU_020120_2_2_11"/>
<evidence type="ECO:0000256" key="1">
    <source>
        <dbReference type="ARBA" id="ARBA00010541"/>
    </source>
</evidence>
<dbReference type="PRINTS" id="PR00834">
    <property type="entry name" value="PROTEASES2C"/>
</dbReference>
<dbReference type="KEGG" id="rrd:RradSPS_2156"/>
<dbReference type="PANTHER" id="PTHR43343:SF3">
    <property type="entry name" value="PROTEASE DO-LIKE 8, CHLOROPLASTIC"/>
    <property type="match status" value="1"/>
</dbReference>
<dbReference type="InterPro" id="IPR009003">
    <property type="entry name" value="Peptidase_S1_PA"/>
</dbReference>
<evidence type="ECO:0000313" key="8">
    <source>
        <dbReference type="Proteomes" id="UP000025229"/>
    </source>
</evidence>
<evidence type="ECO:0000313" key="7">
    <source>
        <dbReference type="EMBL" id="MDX5894842.1"/>
    </source>
</evidence>
<evidence type="ECO:0000256" key="4">
    <source>
        <dbReference type="SAM" id="MobiDB-lite"/>
    </source>
</evidence>
<feature type="region of interest" description="Disordered" evidence="4">
    <location>
        <begin position="306"/>
        <end position="329"/>
    </location>
</feature>